<organism evidence="1">
    <name type="scientific">Solanum chacoense</name>
    <name type="common">Chaco potato</name>
    <dbReference type="NCBI Taxonomy" id="4108"/>
    <lineage>
        <taxon>Eukaryota</taxon>
        <taxon>Viridiplantae</taxon>
        <taxon>Streptophyta</taxon>
        <taxon>Embryophyta</taxon>
        <taxon>Tracheophyta</taxon>
        <taxon>Spermatophyta</taxon>
        <taxon>Magnoliopsida</taxon>
        <taxon>eudicotyledons</taxon>
        <taxon>Gunneridae</taxon>
        <taxon>Pentapetalae</taxon>
        <taxon>asterids</taxon>
        <taxon>lamiids</taxon>
        <taxon>Solanales</taxon>
        <taxon>Solanaceae</taxon>
        <taxon>Solanoideae</taxon>
        <taxon>Solaneae</taxon>
        <taxon>Solanum</taxon>
    </lineage>
</organism>
<dbReference type="EMBL" id="GEDG01010665">
    <property type="protein sequence ID" value="JAP27916.1"/>
    <property type="molecule type" value="Transcribed_RNA"/>
</dbReference>
<name>A0A0V0I5L9_SOLCH</name>
<dbReference type="AlphaFoldDB" id="A0A0V0I5L9"/>
<evidence type="ECO:0000313" key="1">
    <source>
        <dbReference type="EMBL" id="JAP27916.1"/>
    </source>
</evidence>
<protein>
    <submittedName>
        <fullName evidence="1">Putative ovule protein</fullName>
    </submittedName>
</protein>
<accession>A0A0V0I5L9</accession>
<sequence>MFGQISQPAVSTISLRFKGLFDFISYEKSLKLQRGATTLIRTTLSANLILLSELMYHLIVPM</sequence>
<proteinExistence type="predicted"/>
<reference evidence="1" key="1">
    <citation type="submission" date="2015-12" db="EMBL/GenBank/DDBJ databases">
        <title>Gene expression during late stages of embryo sac development: a critical building block for successful pollen-pistil interactions.</title>
        <authorList>
            <person name="Liu Y."/>
            <person name="Joly V."/>
            <person name="Sabar M."/>
            <person name="Matton D.P."/>
        </authorList>
    </citation>
    <scope>NUCLEOTIDE SEQUENCE</scope>
</reference>